<organism evidence="1 2">
    <name type="scientific">Streptomyces virginiae</name>
    <name type="common">Streptomyces cinnamonensis</name>
    <dbReference type="NCBI Taxonomy" id="1961"/>
    <lineage>
        <taxon>Bacteria</taxon>
        <taxon>Bacillati</taxon>
        <taxon>Actinomycetota</taxon>
        <taxon>Actinomycetes</taxon>
        <taxon>Kitasatosporales</taxon>
        <taxon>Streptomycetaceae</taxon>
        <taxon>Streptomyces</taxon>
    </lineage>
</organism>
<gene>
    <name evidence="1" type="ORF">OG517_41330</name>
</gene>
<name>A0ABZ1TN98_STRVG</name>
<accession>A0ABZ1TN98</accession>
<protein>
    <submittedName>
        <fullName evidence="1">Uncharacterized protein</fullName>
    </submittedName>
</protein>
<keyword evidence="2" id="KW-1185">Reference proteome</keyword>
<reference evidence="1" key="1">
    <citation type="submission" date="2022-10" db="EMBL/GenBank/DDBJ databases">
        <title>The complete genomes of actinobacterial strains from the NBC collection.</title>
        <authorList>
            <person name="Joergensen T.S."/>
            <person name="Alvarez Arevalo M."/>
            <person name="Sterndorff E.B."/>
            <person name="Faurdal D."/>
            <person name="Vuksanovic O."/>
            <person name="Mourched A.-S."/>
            <person name="Charusanti P."/>
            <person name="Shaw S."/>
            <person name="Blin K."/>
            <person name="Weber T."/>
        </authorList>
    </citation>
    <scope>NUCLEOTIDE SEQUENCE</scope>
    <source>
        <strain evidence="1">NBC_00248</strain>
    </source>
</reference>
<dbReference type="EMBL" id="CP108090">
    <property type="protein sequence ID" value="WUQ17313.1"/>
    <property type="molecule type" value="Genomic_DNA"/>
</dbReference>
<evidence type="ECO:0000313" key="2">
    <source>
        <dbReference type="Proteomes" id="UP001432039"/>
    </source>
</evidence>
<proteinExistence type="predicted"/>
<sequence length="50" mass="5417">MADPASRKIVLAFVRDGEGTAVARALGLGPDDAEQFLRRGLTLRPEHRVS</sequence>
<evidence type="ECO:0000313" key="1">
    <source>
        <dbReference type="EMBL" id="WUQ17313.1"/>
    </source>
</evidence>
<dbReference type="Proteomes" id="UP001432039">
    <property type="component" value="Chromosome"/>
</dbReference>
<dbReference type="RefSeq" id="WP_328965535.1">
    <property type="nucleotide sequence ID" value="NZ_CP108090.1"/>
</dbReference>